<reference evidence="10" key="1">
    <citation type="submission" date="2022-08" db="EMBL/GenBank/DDBJ databases">
        <authorList>
            <person name="Vandamme P."/>
            <person name="Hettiarachchi A."/>
            <person name="Peeters C."/>
            <person name="Cnockaert M."/>
            <person name="Carlier A."/>
        </authorList>
    </citation>
    <scope>NUCLEOTIDE SEQUENCE</scope>
    <source>
        <strain evidence="10">LMG 31809</strain>
    </source>
</reference>
<evidence type="ECO:0000313" key="11">
    <source>
        <dbReference type="Proteomes" id="UP001141619"/>
    </source>
</evidence>
<accession>A0A9X3TVS3</accession>
<dbReference type="InterPro" id="IPR037069">
    <property type="entry name" value="AcylCoA_DH/ox_N_sf"/>
</dbReference>
<evidence type="ECO:0000259" key="7">
    <source>
        <dbReference type="Pfam" id="PF00441"/>
    </source>
</evidence>
<organism evidence="10 11">
    <name type="scientific">Govanella unica</name>
    <dbReference type="NCBI Taxonomy" id="2975056"/>
    <lineage>
        <taxon>Bacteria</taxon>
        <taxon>Pseudomonadati</taxon>
        <taxon>Pseudomonadota</taxon>
        <taxon>Alphaproteobacteria</taxon>
        <taxon>Emcibacterales</taxon>
        <taxon>Govanellaceae</taxon>
        <taxon>Govanella</taxon>
    </lineage>
</organism>
<evidence type="ECO:0000313" key="10">
    <source>
        <dbReference type="EMBL" id="MDA5192625.1"/>
    </source>
</evidence>
<dbReference type="Gene3D" id="1.20.140.10">
    <property type="entry name" value="Butyryl-CoA Dehydrogenase, subunit A, domain 3"/>
    <property type="match status" value="1"/>
</dbReference>
<keyword evidence="11" id="KW-1185">Reference proteome</keyword>
<feature type="domain" description="Acyl-CoA oxidase/dehydrogenase middle" evidence="8">
    <location>
        <begin position="294"/>
        <end position="399"/>
    </location>
</feature>
<dbReference type="FunFam" id="2.40.110.10:FF:000015">
    <property type="entry name" value="Acyl-CoA dehydrogenase"/>
    <property type="match status" value="1"/>
</dbReference>
<dbReference type="InterPro" id="IPR006091">
    <property type="entry name" value="Acyl-CoA_Oxase/DH_mid-dom"/>
</dbReference>
<dbReference type="PANTHER" id="PTHR43884:SF25">
    <property type="entry name" value="ACYL-COA DEHYDROGENASE YDBM-RELATED"/>
    <property type="match status" value="1"/>
</dbReference>
<dbReference type="InterPro" id="IPR046373">
    <property type="entry name" value="Acyl-CoA_Oxase/DH_mid-dom_sf"/>
</dbReference>
<keyword evidence="3 6" id="KW-0285">Flavoprotein</keyword>
<dbReference type="RefSeq" id="WP_274942329.1">
    <property type="nucleotide sequence ID" value="NZ_JANWOI010000001.1"/>
</dbReference>
<comment type="caution">
    <text evidence="10">The sequence shown here is derived from an EMBL/GenBank/DDBJ whole genome shotgun (WGS) entry which is preliminary data.</text>
</comment>
<dbReference type="FunFam" id="1.20.140.10:FF:000001">
    <property type="entry name" value="Acyl-CoA dehydrogenase"/>
    <property type="match status" value="1"/>
</dbReference>
<dbReference type="InterPro" id="IPR009100">
    <property type="entry name" value="AcylCoA_DH/oxidase_NM_dom_sf"/>
</dbReference>
<feature type="domain" description="Acyl-CoA dehydrogenase/oxidase N-terminal" evidence="9">
    <location>
        <begin position="177"/>
        <end position="288"/>
    </location>
</feature>
<dbReference type="Proteomes" id="UP001141619">
    <property type="component" value="Unassembled WGS sequence"/>
</dbReference>
<feature type="domain" description="Acyl-CoA dehydrogenase/oxidase C-terminal" evidence="7">
    <location>
        <begin position="414"/>
        <end position="563"/>
    </location>
</feature>
<keyword evidence="5 6" id="KW-0560">Oxidoreductase</keyword>
<dbReference type="Pfam" id="PF02770">
    <property type="entry name" value="Acyl-CoA_dh_M"/>
    <property type="match status" value="1"/>
</dbReference>
<evidence type="ECO:0000256" key="5">
    <source>
        <dbReference type="ARBA" id="ARBA00023002"/>
    </source>
</evidence>
<evidence type="ECO:0000256" key="2">
    <source>
        <dbReference type="ARBA" id="ARBA00009347"/>
    </source>
</evidence>
<comment type="cofactor">
    <cofactor evidence="1 6">
        <name>FAD</name>
        <dbReference type="ChEBI" id="CHEBI:57692"/>
    </cofactor>
</comment>
<dbReference type="SUPFAM" id="SSF47203">
    <property type="entry name" value="Acyl-CoA dehydrogenase C-terminal domain-like"/>
    <property type="match status" value="1"/>
</dbReference>
<evidence type="ECO:0000256" key="1">
    <source>
        <dbReference type="ARBA" id="ARBA00001974"/>
    </source>
</evidence>
<dbReference type="SUPFAM" id="SSF56645">
    <property type="entry name" value="Acyl-CoA dehydrogenase NM domain-like"/>
    <property type="match status" value="1"/>
</dbReference>
<evidence type="ECO:0000256" key="3">
    <source>
        <dbReference type="ARBA" id="ARBA00022630"/>
    </source>
</evidence>
<dbReference type="Gene3D" id="2.40.110.10">
    <property type="entry name" value="Butyryl-CoA Dehydrogenase, subunit A, domain 2"/>
    <property type="match status" value="1"/>
</dbReference>
<name>A0A9X3TVS3_9PROT</name>
<evidence type="ECO:0000256" key="6">
    <source>
        <dbReference type="RuleBase" id="RU362125"/>
    </source>
</evidence>
<reference evidence="10" key="2">
    <citation type="journal article" date="2023" name="Syst. Appl. Microbiol.">
        <title>Govania unica gen. nov., sp. nov., a rare biosphere bacterium that represents a novel family in the class Alphaproteobacteria.</title>
        <authorList>
            <person name="Vandamme P."/>
            <person name="Peeters C."/>
            <person name="Hettiarachchi A."/>
            <person name="Cnockaert M."/>
            <person name="Carlier A."/>
        </authorList>
    </citation>
    <scope>NUCLEOTIDE SEQUENCE</scope>
    <source>
        <strain evidence="10">LMG 31809</strain>
    </source>
</reference>
<dbReference type="Pfam" id="PF02771">
    <property type="entry name" value="Acyl-CoA_dh_N"/>
    <property type="match status" value="1"/>
</dbReference>
<protein>
    <submittedName>
        <fullName evidence="10">Acyl-CoA/acyl-ACP dehydrogenase</fullName>
    </submittedName>
</protein>
<dbReference type="AlphaFoldDB" id="A0A9X3TVS3"/>
<dbReference type="GO" id="GO:0050660">
    <property type="term" value="F:flavin adenine dinucleotide binding"/>
    <property type="evidence" value="ECO:0007669"/>
    <property type="project" value="InterPro"/>
</dbReference>
<dbReference type="PROSITE" id="PS00073">
    <property type="entry name" value="ACYL_COA_DH_2"/>
    <property type="match status" value="1"/>
</dbReference>
<dbReference type="InterPro" id="IPR006089">
    <property type="entry name" value="Acyl-CoA_DH_CS"/>
</dbReference>
<comment type="similarity">
    <text evidence="2 6">Belongs to the acyl-CoA dehydrogenase family.</text>
</comment>
<dbReference type="PANTHER" id="PTHR43884">
    <property type="entry name" value="ACYL-COA DEHYDROGENASE"/>
    <property type="match status" value="1"/>
</dbReference>
<evidence type="ECO:0000259" key="9">
    <source>
        <dbReference type="Pfam" id="PF02771"/>
    </source>
</evidence>
<gene>
    <name evidence="10" type="ORF">NYP16_01450</name>
</gene>
<dbReference type="Pfam" id="PF00441">
    <property type="entry name" value="Acyl-CoA_dh_1"/>
    <property type="match status" value="1"/>
</dbReference>
<dbReference type="InterPro" id="IPR036250">
    <property type="entry name" value="AcylCo_DH-like_C"/>
</dbReference>
<sequence length="567" mass="61458">MSDILDPADLDDEAGSLIDTCAEALESAEKLGAVARDALAQHVVRNGALDREAMEEHQFAVHGLSWIATYVETLRETLGWARRLEADGQFGELEHLMLQAGFGEYLAQLAGGIPMSQGEIVRPADLWVSGDMVADFRNEAVEALIEAGNAPDVRSRIADLIEHSADSGAFGALGLEDTYEMIRQEFRRFANAEVIPYAHGWHLKDEFIPLDIIRKMSDMGVFGLTIPEELGGSGLGKTAMCVVSEELSRGYIGVGSLGTRSEIAAELILNGGTPEQQKQWLPKIASGEILPTAVFTEPNTGSDLGSLKTRAQLTKNDQGEDVYKITGNKTWITHAARADVMTLLVRSKADAPGYKGLSMLLAEKQRGDDANPFPTPGMSGGEIEVLGYRGMKEYEIGFDGFEVKAENLLGGVEGNGFKQLMTTFESARIQTAARALGVAQCALEIGLRYATERTQFGKPIYAFPRVHGKLAWAAVEIMMARQLTYYAARQKDEGKRCDLEAGMAKLLAARIAWATADNALQVHGGNGYALEYPISRVLCDARILNIFEGAAEIQADVIARRLLGAGN</sequence>
<evidence type="ECO:0000256" key="4">
    <source>
        <dbReference type="ARBA" id="ARBA00022827"/>
    </source>
</evidence>
<keyword evidence="4 6" id="KW-0274">FAD</keyword>
<proteinExistence type="inferred from homology"/>
<dbReference type="GO" id="GO:0003995">
    <property type="term" value="F:acyl-CoA dehydrogenase activity"/>
    <property type="evidence" value="ECO:0007669"/>
    <property type="project" value="InterPro"/>
</dbReference>
<dbReference type="InterPro" id="IPR009075">
    <property type="entry name" value="AcylCo_DH/oxidase_C"/>
</dbReference>
<dbReference type="InterPro" id="IPR013786">
    <property type="entry name" value="AcylCoA_DH/ox_N"/>
</dbReference>
<dbReference type="EMBL" id="JANWOI010000001">
    <property type="protein sequence ID" value="MDA5192625.1"/>
    <property type="molecule type" value="Genomic_DNA"/>
</dbReference>
<evidence type="ECO:0000259" key="8">
    <source>
        <dbReference type="Pfam" id="PF02770"/>
    </source>
</evidence>
<dbReference type="Gene3D" id="1.10.540.10">
    <property type="entry name" value="Acyl-CoA dehydrogenase/oxidase, N-terminal domain"/>
    <property type="match status" value="1"/>
</dbReference>